<dbReference type="AlphaFoldDB" id="A0A7W3PDD8"/>
<keyword evidence="1 3" id="KW-0238">DNA-binding</keyword>
<dbReference type="Gene3D" id="1.10.1660.10">
    <property type="match status" value="1"/>
</dbReference>
<dbReference type="GO" id="GO:0003700">
    <property type="term" value="F:DNA-binding transcription factor activity"/>
    <property type="evidence" value="ECO:0007669"/>
    <property type="project" value="InterPro"/>
</dbReference>
<dbReference type="PANTHER" id="PTHR30204">
    <property type="entry name" value="REDOX-CYCLING DRUG-SENSING TRANSCRIPTIONAL ACTIVATOR SOXR"/>
    <property type="match status" value="1"/>
</dbReference>
<evidence type="ECO:0000313" key="4">
    <source>
        <dbReference type="Proteomes" id="UP000540568"/>
    </source>
</evidence>
<dbReference type="SMART" id="SM00422">
    <property type="entry name" value="HTH_MERR"/>
    <property type="match status" value="1"/>
</dbReference>
<evidence type="ECO:0000313" key="3">
    <source>
        <dbReference type="EMBL" id="MBA8807447.1"/>
    </source>
</evidence>
<dbReference type="EMBL" id="JACGWV010000001">
    <property type="protein sequence ID" value="MBA8807447.1"/>
    <property type="molecule type" value="Genomic_DNA"/>
</dbReference>
<dbReference type="SUPFAM" id="SSF46955">
    <property type="entry name" value="Putative DNA-binding domain"/>
    <property type="match status" value="1"/>
</dbReference>
<dbReference type="RefSeq" id="WP_182615020.1">
    <property type="nucleotide sequence ID" value="NZ_BAAATF010000007.1"/>
</dbReference>
<dbReference type="InterPro" id="IPR047057">
    <property type="entry name" value="MerR_fam"/>
</dbReference>
<dbReference type="CDD" id="cd01109">
    <property type="entry name" value="HTH_YyaN"/>
    <property type="match status" value="1"/>
</dbReference>
<dbReference type="GO" id="GO:0003677">
    <property type="term" value="F:DNA binding"/>
    <property type="evidence" value="ECO:0007669"/>
    <property type="project" value="UniProtKB-KW"/>
</dbReference>
<keyword evidence="4" id="KW-1185">Reference proteome</keyword>
<name>A0A7W3PDD8_9MICO</name>
<evidence type="ECO:0000256" key="1">
    <source>
        <dbReference type="ARBA" id="ARBA00023125"/>
    </source>
</evidence>
<dbReference type="PROSITE" id="PS50937">
    <property type="entry name" value="HTH_MERR_2"/>
    <property type="match status" value="1"/>
</dbReference>
<reference evidence="3 4" key="1">
    <citation type="submission" date="2020-07" db="EMBL/GenBank/DDBJ databases">
        <title>Sequencing the genomes of 1000 actinobacteria strains.</title>
        <authorList>
            <person name="Klenk H.-P."/>
        </authorList>
    </citation>
    <scope>NUCLEOTIDE SEQUENCE [LARGE SCALE GENOMIC DNA]</scope>
    <source>
        <strain evidence="3 4">DSM 44121</strain>
    </source>
</reference>
<dbReference type="Pfam" id="PF13411">
    <property type="entry name" value="MerR_1"/>
    <property type="match status" value="1"/>
</dbReference>
<sequence>MITYSPAQAAEVSGFSIDTLRYYEREGILRPIARTSGGHRAYTQDDLGWLDLVHCLRDTGMPIADLKRYAELSLDEATLAARVALLDEHDRRVQESIDALRVQQERLREKIRWYRSQGV</sequence>
<accession>A0A7W3PDD8</accession>
<dbReference type="InterPro" id="IPR009061">
    <property type="entry name" value="DNA-bd_dom_put_sf"/>
</dbReference>
<evidence type="ECO:0000259" key="2">
    <source>
        <dbReference type="PROSITE" id="PS50937"/>
    </source>
</evidence>
<gene>
    <name evidence="3" type="ORF">FHX71_001389</name>
</gene>
<protein>
    <submittedName>
        <fullName evidence="3">DNA-binding transcriptional MerR regulator</fullName>
    </submittedName>
</protein>
<proteinExistence type="predicted"/>
<organism evidence="3 4">
    <name type="scientific">Promicromonospora sukumoe</name>
    <dbReference type="NCBI Taxonomy" id="88382"/>
    <lineage>
        <taxon>Bacteria</taxon>
        <taxon>Bacillati</taxon>
        <taxon>Actinomycetota</taxon>
        <taxon>Actinomycetes</taxon>
        <taxon>Micrococcales</taxon>
        <taxon>Promicromonosporaceae</taxon>
        <taxon>Promicromonospora</taxon>
    </lineage>
</organism>
<feature type="domain" description="HTH merR-type" evidence="2">
    <location>
        <begin position="3"/>
        <end position="72"/>
    </location>
</feature>
<dbReference type="Proteomes" id="UP000540568">
    <property type="component" value="Unassembled WGS sequence"/>
</dbReference>
<dbReference type="PANTHER" id="PTHR30204:SF98">
    <property type="entry name" value="HTH-TYPE TRANSCRIPTIONAL REGULATOR ADHR"/>
    <property type="match status" value="1"/>
</dbReference>
<dbReference type="InterPro" id="IPR000551">
    <property type="entry name" value="MerR-type_HTH_dom"/>
</dbReference>
<comment type="caution">
    <text evidence="3">The sequence shown here is derived from an EMBL/GenBank/DDBJ whole genome shotgun (WGS) entry which is preliminary data.</text>
</comment>